<keyword evidence="1" id="KW-0812">Transmembrane</keyword>
<proteinExistence type="predicted"/>
<gene>
    <name evidence="2" type="ORF">EZS28_003988</name>
</gene>
<sequence length="122" mass="14299">MVKQIYYQTDFDFEGEDDLNFVIAMQILMIVIFIIMERCLETVKESEYFISLLITDADYVINDEYELYQFLILARIGVGESTTVDLQIADQCQCEEDEDQEDQVEQEVEEDCGVMMGIWFVS</sequence>
<reference evidence="2 3" key="1">
    <citation type="submission" date="2019-03" db="EMBL/GenBank/DDBJ databases">
        <title>Single cell metagenomics reveals metabolic interactions within the superorganism composed of flagellate Streblomastix strix and complex community of Bacteroidetes bacteria on its surface.</title>
        <authorList>
            <person name="Treitli S.C."/>
            <person name="Kolisko M."/>
            <person name="Husnik F."/>
            <person name="Keeling P."/>
            <person name="Hampl V."/>
        </authorList>
    </citation>
    <scope>NUCLEOTIDE SEQUENCE [LARGE SCALE GENOMIC DNA]</scope>
    <source>
        <strain evidence="2">ST1C</strain>
    </source>
</reference>
<accession>A0A5J4X099</accession>
<dbReference type="EMBL" id="SNRW01000554">
    <property type="protein sequence ID" value="KAA6400483.1"/>
    <property type="molecule type" value="Genomic_DNA"/>
</dbReference>
<name>A0A5J4X099_9EUKA</name>
<evidence type="ECO:0000313" key="3">
    <source>
        <dbReference type="Proteomes" id="UP000324800"/>
    </source>
</evidence>
<comment type="caution">
    <text evidence="2">The sequence shown here is derived from an EMBL/GenBank/DDBJ whole genome shotgun (WGS) entry which is preliminary data.</text>
</comment>
<evidence type="ECO:0000313" key="2">
    <source>
        <dbReference type="EMBL" id="KAA6400483.1"/>
    </source>
</evidence>
<organism evidence="2 3">
    <name type="scientific">Streblomastix strix</name>
    <dbReference type="NCBI Taxonomy" id="222440"/>
    <lineage>
        <taxon>Eukaryota</taxon>
        <taxon>Metamonada</taxon>
        <taxon>Preaxostyla</taxon>
        <taxon>Oxymonadida</taxon>
        <taxon>Streblomastigidae</taxon>
        <taxon>Streblomastix</taxon>
    </lineage>
</organism>
<dbReference type="AlphaFoldDB" id="A0A5J4X099"/>
<dbReference type="Proteomes" id="UP000324800">
    <property type="component" value="Unassembled WGS sequence"/>
</dbReference>
<protein>
    <submittedName>
        <fullName evidence="2">Uncharacterized protein</fullName>
    </submittedName>
</protein>
<feature type="transmembrane region" description="Helical" evidence="1">
    <location>
        <begin position="19"/>
        <end position="36"/>
    </location>
</feature>
<evidence type="ECO:0000256" key="1">
    <source>
        <dbReference type="SAM" id="Phobius"/>
    </source>
</evidence>
<keyword evidence="1" id="KW-0472">Membrane</keyword>
<keyword evidence="1" id="KW-1133">Transmembrane helix</keyword>